<evidence type="ECO:0000313" key="2">
    <source>
        <dbReference type="EMBL" id="GGJ68542.1"/>
    </source>
</evidence>
<proteinExistence type="predicted"/>
<reference evidence="2" key="1">
    <citation type="journal article" date="2014" name="Int. J. Syst. Evol. Microbiol.">
        <title>Complete genome sequence of Corynebacterium casei LMG S-19264T (=DSM 44701T), isolated from a smear-ripened cheese.</title>
        <authorList>
            <consortium name="US DOE Joint Genome Institute (JGI-PGF)"/>
            <person name="Walter F."/>
            <person name="Albersmeier A."/>
            <person name="Kalinowski J."/>
            <person name="Ruckert C."/>
        </authorList>
    </citation>
    <scope>NUCLEOTIDE SEQUENCE</scope>
    <source>
        <strain evidence="2">CGMCC 1.8984</strain>
    </source>
</reference>
<evidence type="ECO:0000313" key="3">
    <source>
        <dbReference type="Proteomes" id="UP000636956"/>
    </source>
</evidence>
<feature type="region of interest" description="Disordered" evidence="1">
    <location>
        <begin position="318"/>
        <end position="339"/>
    </location>
</feature>
<dbReference type="AlphaFoldDB" id="A0A917PAC4"/>
<name>A0A917PAC4_9MICO</name>
<comment type="caution">
    <text evidence="2">The sequence shown here is derived from an EMBL/GenBank/DDBJ whole genome shotgun (WGS) entry which is preliminary data.</text>
</comment>
<keyword evidence="3" id="KW-1185">Reference proteome</keyword>
<dbReference type="EMBL" id="BMMD01000001">
    <property type="protein sequence ID" value="GGJ68542.1"/>
    <property type="molecule type" value="Genomic_DNA"/>
</dbReference>
<sequence length="339" mass="39572">MPGRADRGFMDAATIMPPEQIHEHEGILWKPKPGATSSFEEFLHARVQWLEIWHETDWNPWREEELAPQLARAEHVTDEWERAERDFRPLSKRQIGARMGAIKRKVGAEREADEARWERDKTRYDADREKARFALLEREVIHANQLREIADYRSGVLYPSMDAHRRTRQIAELEASITTSEQAIARLSTVVGDREDVVDENGRLPRDRRSWNLIWYRYERKERVGELQQSTAELRETLATTQDRKEKSSLQSQLYVHERRLRALLAVPRLEADQMCADCLTPQSWHVYGRDISESCPCPRWPIFAARTERVWEILRSASDRVGPAEPAPPKPQPLATLP</sequence>
<accession>A0A917PAC4</accession>
<organism evidence="2 3">
    <name type="scientific">Agromyces bauzanensis</name>
    <dbReference type="NCBI Taxonomy" id="1308924"/>
    <lineage>
        <taxon>Bacteria</taxon>
        <taxon>Bacillati</taxon>
        <taxon>Actinomycetota</taxon>
        <taxon>Actinomycetes</taxon>
        <taxon>Micrococcales</taxon>
        <taxon>Microbacteriaceae</taxon>
        <taxon>Agromyces</taxon>
    </lineage>
</organism>
<evidence type="ECO:0000256" key="1">
    <source>
        <dbReference type="SAM" id="MobiDB-lite"/>
    </source>
</evidence>
<gene>
    <name evidence="2" type="ORF">GCM10011372_02870</name>
</gene>
<protein>
    <submittedName>
        <fullName evidence="2">Uncharacterized protein</fullName>
    </submittedName>
</protein>
<dbReference type="Proteomes" id="UP000636956">
    <property type="component" value="Unassembled WGS sequence"/>
</dbReference>
<reference evidence="2" key="2">
    <citation type="submission" date="2020-09" db="EMBL/GenBank/DDBJ databases">
        <authorList>
            <person name="Sun Q."/>
            <person name="Zhou Y."/>
        </authorList>
    </citation>
    <scope>NUCLEOTIDE SEQUENCE</scope>
    <source>
        <strain evidence="2">CGMCC 1.8984</strain>
    </source>
</reference>